<evidence type="ECO:0000313" key="2">
    <source>
        <dbReference type="EMBL" id="CCC53262.1"/>
    </source>
</evidence>
<proteinExistence type="predicted"/>
<protein>
    <submittedName>
        <fullName evidence="2">Uncharacterized protein</fullName>
    </submittedName>
</protein>
<organism evidence="2">
    <name type="scientific">Trypanosoma vivax (strain Y486)</name>
    <dbReference type="NCBI Taxonomy" id="1055687"/>
    <lineage>
        <taxon>Eukaryota</taxon>
        <taxon>Discoba</taxon>
        <taxon>Euglenozoa</taxon>
        <taxon>Kinetoplastea</taxon>
        <taxon>Metakinetoplastina</taxon>
        <taxon>Trypanosomatida</taxon>
        <taxon>Trypanosomatidae</taxon>
        <taxon>Trypanosoma</taxon>
        <taxon>Duttonella</taxon>
    </lineage>
</organism>
<dbReference type="EMBL" id="HE573027">
    <property type="protein sequence ID" value="CCC53262.1"/>
    <property type="molecule type" value="Genomic_DNA"/>
</dbReference>
<gene>
    <name evidence="2" type="ORF">TVY486_1107460</name>
</gene>
<sequence length="104" mass="11603">MGTDVAQCKMNTSNNVQKLQLVRISVPIWHTAPHKTRTPSSLFILSHTHLPPFLTPSHAFALLASGTHAHIHTYAPDNAEEEVRTSTATAKKKKKKRNNSKINR</sequence>
<name>G0UBR4_TRYVY</name>
<dbReference type="AlphaFoldDB" id="G0UBR4"/>
<feature type="region of interest" description="Disordered" evidence="1">
    <location>
        <begin position="75"/>
        <end position="104"/>
    </location>
</feature>
<reference evidence="2" key="1">
    <citation type="journal article" date="2012" name="Proc. Natl. Acad. Sci. U.S.A.">
        <title>Antigenic diversity is generated by distinct evolutionary mechanisms in African trypanosome species.</title>
        <authorList>
            <person name="Jackson A.P."/>
            <person name="Berry A."/>
            <person name="Aslett M."/>
            <person name="Allison H.C."/>
            <person name="Burton P."/>
            <person name="Vavrova-Anderson J."/>
            <person name="Brown R."/>
            <person name="Browne H."/>
            <person name="Corton N."/>
            <person name="Hauser H."/>
            <person name="Gamble J."/>
            <person name="Gilderthorp R."/>
            <person name="Marcello L."/>
            <person name="McQuillan J."/>
            <person name="Otto T.D."/>
            <person name="Quail M.A."/>
            <person name="Sanders M.J."/>
            <person name="van Tonder A."/>
            <person name="Ginger M.L."/>
            <person name="Field M.C."/>
            <person name="Barry J.D."/>
            <person name="Hertz-Fowler C."/>
            <person name="Berriman M."/>
        </authorList>
    </citation>
    <scope>NUCLEOTIDE SEQUENCE</scope>
    <source>
        <strain evidence="2">Y486</strain>
    </source>
</reference>
<accession>G0UBR4</accession>
<evidence type="ECO:0000256" key="1">
    <source>
        <dbReference type="SAM" id="MobiDB-lite"/>
    </source>
</evidence>
<feature type="compositionally biased region" description="Basic residues" evidence="1">
    <location>
        <begin position="90"/>
        <end position="104"/>
    </location>
</feature>